<comment type="similarity">
    <text evidence="4">Belongs to the adenylyl cyclase class-4/guanylyl cyclase family.</text>
</comment>
<dbReference type="PANTHER" id="PTHR43642">
    <property type="entry name" value="HYBRID SIGNAL TRANSDUCTION HISTIDINE KINASE G"/>
    <property type="match status" value="1"/>
</dbReference>
<dbReference type="InterPro" id="IPR018297">
    <property type="entry name" value="A/G_cyclase_CS"/>
</dbReference>
<dbReference type="SUPFAM" id="SSF55781">
    <property type="entry name" value="GAF domain-like"/>
    <property type="match status" value="1"/>
</dbReference>
<evidence type="ECO:0000313" key="8">
    <source>
        <dbReference type="Proteomes" id="UP000326903"/>
    </source>
</evidence>
<dbReference type="InterPro" id="IPR003018">
    <property type="entry name" value="GAF"/>
</dbReference>
<keyword evidence="3 4" id="KW-0456">Lyase</keyword>
<name>A0A5J5IMF2_9BACT</name>
<dbReference type="CDD" id="cd14014">
    <property type="entry name" value="STKc_PknB_like"/>
    <property type="match status" value="1"/>
</dbReference>
<proteinExistence type="inferred from homology"/>
<dbReference type="Gene3D" id="3.30.450.40">
    <property type="match status" value="1"/>
</dbReference>
<sequence>MIKNIDHSNVIHYGFDTLIIKTGTNGLNKPSCIKVLKEEFPSKETLAQLENEFEICYNAKCNCIRKAFKKETQDDHLAIILEYIEGQDLGKILNSSNLNFTGQCALATDITSALTALHQEKIFHRRIHPGNILIEQATNKVFFIDFGLATEGNIINEEIDSFHEKEIDVLRYIAPEQTGRINRSIDIRADLYSLGIILYRLFTGELPFESSDGLELIYSHIAKTPVEPYVLNKELPKVISDIIMKLLAKNAEDRYQSAFGVKYDLEKCLEQLLETGKIENFPIANFDFSGKLYFSEKLYGREKEITFLNELFENCTNGHKQTLLVSGYSGSGKSALVEILKNSVSQKNGIFIKGKFDQISSDTPYSTFVQAFNEMAQLIMAGDNIFQAKWKKRITDALGNSGKLLTQFMPGIETLIGRQTDVPELKGLEAQNRFNYEFTRFIKAIADKDSPLVIFVDDLQWADASSLNLFKIIAENRDIEYVMLAGGYRKNEVDEKHVLTKKLSELKEDHVAFDEIDLQDLSYDDVFKLISDALSTRQENISFLADIIYNKTKGNAFYVRQFLKSIYDEGFLHFDFEVMRWQWNTDLILQMNVSGNVVELMTSFILKLPDNTLDLLKIASSIGNRFSKRNLSVIKQISEKNVESLLKLSVTEGLIIPSSTEYKFAHDRIQQTIYSLIPDGEKAALHLLNGQRLSAHFNEAEFEEKLFELVNQWNLGAEKISEKKQKLYLANLNLTAGHKAIASTAYPQALQYFEKGLNVLDEKDWETQYDLLFQITTNAADAAYLSGQYDKVDQLVNAIFKNSKSLIDSAKGYEINIKKLIAQNKPLDAVELGLTILKKFGIDLPLKPGRLQVMKDLLQTKFLLRNKTMDYFNSLPEMKDAEKNAAMRILSDISSASFFAVPSLVPLLVFKMVSLTVKYGLSRKSPFSFAAYGYILSVYLNEVEKGIAFGEIALHLAKKINAEELFGSIMVTSNIFLNHWKKPFIETINDLDKSFKSALESGDNEYASYAAHNTVYQLFMMGYPLHELSKKAEMLDLKIEKFKQDLTLKRLRVFRQSIANLIQETEKPDVLTGNIFDEAEMDIIDVTKSNEIYFQNLYLQKLYLALVFNLNANAKKYLDLAERFQESVKGTALYPLFYYYRSLLISDITLSAPLKREVLAQITKDIHLLKKYEKFCPQNYSHKIFLLEAEFNYLSGDNETAKVLYDKALKFGTENGMTNDLAYCWERAGRFFVNTKQELLANFYLQNAYRVYKRWGADAKLTQMEKQYSQLRGGGGAEWQIDLSQPAREGNGNMDLESVLKASSVLSGEIILPKLLKKMMQIILENAGAQTGFLIMEKKGERYIEAEIKAGNEEIKILQSVPVSKSDLLAESVLNYVYMTQETVILDDACKSPLFGNDSFIKTHECKSILCIPLLNMGKIQAVIYLANDLTSGAFTEKRVGLLKLLAGQMAISIENALFYSELEHKVEERTNELRIEKKKSDDLLLNILPEDIANELKQTGNTKPRSYEVATVMFTDFENFTSKSEKLSPEELVAIIDTCFKKFDEIISKYNIEKIKTIGDAYLCVSGLPDKKDHSPVNVVKAAIEIVDFIYSFRQDANENSYFDIRIGIHTGPLVAGVVGDKKFAFDIWGDTVNTASRMEQNSEANKINISQSTYDLVKDTFHCKFRGKRAAKNKGMIEMYFVERD</sequence>
<dbReference type="RefSeq" id="WP_150413356.1">
    <property type="nucleotide sequence ID" value="NZ_VYQF01000001.1"/>
</dbReference>
<dbReference type="InterPro" id="IPR053159">
    <property type="entry name" value="Hybrid_Histidine_Kinase"/>
</dbReference>
<dbReference type="SUPFAM" id="SSF52540">
    <property type="entry name" value="P-loop containing nucleoside triphosphate hydrolases"/>
    <property type="match status" value="1"/>
</dbReference>
<dbReference type="GO" id="GO:0035556">
    <property type="term" value="P:intracellular signal transduction"/>
    <property type="evidence" value="ECO:0007669"/>
    <property type="project" value="InterPro"/>
</dbReference>
<dbReference type="InterPro" id="IPR000719">
    <property type="entry name" value="Prot_kinase_dom"/>
</dbReference>
<dbReference type="Pfam" id="PF00211">
    <property type="entry name" value="Guanylate_cyc"/>
    <property type="match status" value="1"/>
</dbReference>
<feature type="domain" description="Guanylate cyclase" evidence="6">
    <location>
        <begin position="1512"/>
        <end position="1641"/>
    </location>
</feature>
<dbReference type="GO" id="GO:0016020">
    <property type="term" value="C:membrane"/>
    <property type="evidence" value="ECO:0007669"/>
    <property type="project" value="UniProtKB-SubCell"/>
</dbReference>
<dbReference type="PROSITE" id="PS50125">
    <property type="entry name" value="GUANYLATE_CYCLASE_2"/>
    <property type="match status" value="1"/>
</dbReference>
<dbReference type="InterPro" id="IPR011990">
    <property type="entry name" value="TPR-like_helical_dom_sf"/>
</dbReference>
<comment type="caution">
    <text evidence="7">The sequence shown here is derived from an EMBL/GenBank/DDBJ whole genome shotgun (WGS) entry which is preliminary data.</text>
</comment>
<dbReference type="Gene3D" id="3.30.70.1230">
    <property type="entry name" value="Nucleotide cyclase"/>
    <property type="match status" value="1"/>
</dbReference>
<evidence type="ECO:0000256" key="1">
    <source>
        <dbReference type="ARBA" id="ARBA00004167"/>
    </source>
</evidence>
<dbReference type="SUPFAM" id="SSF56112">
    <property type="entry name" value="Protein kinase-like (PK-like)"/>
    <property type="match status" value="1"/>
</dbReference>
<evidence type="ECO:0000256" key="3">
    <source>
        <dbReference type="ARBA" id="ARBA00023239"/>
    </source>
</evidence>
<dbReference type="SUPFAM" id="SSF48452">
    <property type="entry name" value="TPR-like"/>
    <property type="match status" value="1"/>
</dbReference>
<dbReference type="CDD" id="cd07302">
    <property type="entry name" value="CHD"/>
    <property type="match status" value="1"/>
</dbReference>
<dbReference type="Gene3D" id="1.10.510.10">
    <property type="entry name" value="Transferase(Phosphotransferase) domain 1"/>
    <property type="match status" value="1"/>
</dbReference>
<dbReference type="PROSITE" id="PS50011">
    <property type="entry name" value="PROTEIN_KINASE_DOM"/>
    <property type="match status" value="1"/>
</dbReference>
<evidence type="ECO:0000313" key="7">
    <source>
        <dbReference type="EMBL" id="KAA9041267.1"/>
    </source>
</evidence>
<evidence type="ECO:0000256" key="4">
    <source>
        <dbReference type="RuleBase" id="RU000405"/>
    </source>
</evidence>
<dbReference type="Gene3D" id="3.40.50.300">
    <property type="entry name" value="P-loop containing nucleotide triphosphate hydrolases"/>
    <property type="match status" value="1"/>
</dbReference>
<evidence type="ECO:0000259" key="5">
    <source>
        <dbReference type="PROSITE" id="PS50011"/>
    </source>
</evidence>
<dbReference type="Pfam" id="PF00069">
    <property type="entry name" value="Pkinase"/>
    <property type="match status" value="1"/>
</dbReference>
<dbReference type="InterPro" id="IPR011009">
    <property type="entry name" value="Kinase-like_dom_sf"/>
</dbReference>
<dbReference type="InterPro" id="IPR041664">
    <property type="entry name" value="AAA_16"/>
</dbReference>
<evidence type="ECO:0000259" key="6">
    <source>
        <dbReference type="PROSITE" id="PS50125"/>
    </source>
</evidence>
<evidence type="ECO:0000256" key="2">
    <source>
        <dbReference type="ARBA" id="ARBA00022741"/>
    </source>
</evidence>
<dbReference type="InterPro" id="IPR029787">
    <property type="entry name" value="Nucleotide_cyclase"/>
</dbReference>
<protein>
    <submittedName>
        <fullName evidence="7">AAA family ATPase</fullName>
    </submittedName>
</protein>
<dbReference type="InterPro" id="IPR001054">
    <property type="entry name" value="A/G_cyclase"/>
</dbReference>
<dbReference type="GO" id="GO:0005524">
    <property type="term" value="F:ATP binding"/>
    <property type="evidence" value="ECO:0007669"/>
    <property type="project" value="InterPro"/>
</dbReference>
<comment type="subcellular location">
    <subcellularLocation>
        <location evidence="1">Membrane</location>
        <topology evidence="1">Single-pass membrane protein</topology>
    </subcellularLocation>
</comment>
<dbReference type="EMBL" id="VYQF01000001">
    <property type="protein sequence ID" value="KAA9041267.1"/>
    <property type="molecule type" value="Genomic_DNA"/>
</dbReference>
<organism evidence="7 8">
    <name type="scientific">Ginsengibacter hankyongi</name>
    <dbReference type="NCBI Taxonomy" id="2607284"/>
    <lineage>
        <taxon>Bacteria</taxon>
        <taxon>Pseudomonadati</taxon>
        <taxon>Bacteroidota</taxon>
        <taxon>Chitinophagia</taxon>
        <taxon>Chitinophagales</taxon>
        <taxon>Chitinophagaceae</taxon>
        <taxon>Ginsengibacter</taxon>
    </lineage>
</organism>
<dbReference type="GO" id="GO:0009190">
    <property type="term" value="P:cyclic nucleotide biosynthetic process"/>
    <property type="evidence" value="ECO:0007669"/>
    <property type="project" value="InterPro"/>
</dbReference>
<dbReference type="PANTHER" id="PTHR43642:SF1">
    <property type="entry name" value="HYBRID SIGNAL TRANSDUCTION HISTIDINE KINASE G"/>
    <property type="match status" value="1"/>
</dbReference>
<dbReference type="PROSITE" id="PS00452">
    <property type="entry name" value="GUANYLATE_CYCLASE_1"/>
    <property type="match status" value="1"/>
</dbReference>
<keyword evidence="2" id="KW-0547">Nucleotide-binding</keyword>
<keyword evidence="8" id="KW-1185">Reference proteome</keyword>
<dbReference type="SMART" id="SM00065">
    <property type="entry name" value="GAF"/>
    <property type="match status" value="1"/>
</dbReference>
<dbReference type="SMART" id="SM00220">
    <property type="entry name" value="S_TKc"/>
    <property type="match status" value="1"/>
</dbReference>
<dbReference type="SUPFAM" id="SSF55073">
    <property type="entry name" value="Nucleotide cyclase"/>
    <property type="match status" value="1"/>
</dbReference>
<dbReference type="InterPro" id="IPR027417">
    <property type="entry name" value="P-loop_NTPase"/>
</dbReference>
<dbReference type="GO" id="GO:0004672">
    <property type="term" value="F:protein kinase activity"/>
    <property type="evidence" value="ECO:0007669"/>
    <property type="project" value="InterPro"/>
</dbReference>
<dbReference type="GO" id="GO:0004016">
    <property type="term" value="F:adenylate cyclase activity"/>
    <property type="evidence" value="ECO:0007669"/>
    <property type="project" value="UniProtKB-ARBA"/>
</dbReference>
<dbReference type="Pfam" id="PF13191">
    <property type="entry name" value="AAA_16"/>
    <property type="match status" value="1"/>
</dbReference>
<feature type="domain" description="Protein kinase" evidence="5">
    <location>
        <begin position="1"/>
        <end position="273"/>
    </location>
</feature>
<dbReference type="InterPro" id="IPR029016">
    <property type="entry name" value="GAF-like_dom_sf"/>
</dbReference>
<accession>A0A5J5IMF2</accession>
<dbReference type="SMART" id="SM00044">
    <property type="entry name" value="CYCc"/>
    <property type="match status" value="1"/>
</dbReference>
<dbReference type="Proteomes" id="UP000326903">
    <property type="component" value="Unassembled WGS sequence"/>
</dbReference>
<dbReference type="Pfam" id="PF01590">
    <property type="entry name" value="GAF"/>
    <property type="match status" value="1"/>
</dbReference>
<gene>
    <name evidence="7" type="ORF">FW778_04315</name>
</gene>
<reference evidence="7 8" key="1">
    <citation type="submission" date="2019-09" db="EMBL/GenBank/DDBJ databases">
        <title>Draft genome sequence of Ginsengibacter sp. BR5-29.</title>
        <authorList>
            <person name="Im W.-T."/>
        </authorList>
    </citation>
    <scope>NUCLEOTIDE SEQUENCE [LARGE SCALE GENOMIC DNA]</scope>
    <source>
        <strain evidence="7 8">BR5-29</strain>
    </source>
</reference>